<comment type="pathway">
    <text evidence="2">Carbohydrate biosynthesis; dTDP-L-rhamnose biosynthesis.</text>
</comment>
<dbReference type="InterPro" id="IPR005913">
    <property type="entry name" value="dTDP_dehydrorham_reduct"/>
</dbReference>
<organism evidence="4 5">
    <name type="scientific">Kouleothrix aurantiaca</name>
    <dbReference type="NCBI Taxonomy" id="186479"/>
    <lineage>
        <taxon>Bacteria</taxon>
        <taxon>Bacillati</taxon>
        <taxon>Chloroflexota</taxon>
        <taxon>Chloroflexia</taxon>
        <taxon>Chloroflexales</taxon>
        <taxon>Roseiflexineae</taxon>
        <taxon>Roseiflexaceae</taxon>
        <taxon>Kouleothrix</taxon>
    </lineage>
</organism>
<dbReference type="Gene3D" id="3.40.50.720">
    <property type="entry name" value="NAD(P)-binding Rossmann-like Domain"/>
    <property type="match status" value="1"/>
</dbReference>
<keyword evidence="5" id="KW-1185">Reference proteome</keyword>
<evidence type="ECO:0000256" key="1">
    <source>
        <dbReference type="ARBA" id="ARBA00010944"/>
    </source>
</evidence>
<dbReference type="NCBIfam" id="TIGR01214">
    <property type="entry name" value="rmlD"/>
    <property type="match status" value="1"/>
</dbReference>
<dbReference type="UniPathway" id="UPA00124"/>
<sequence length="286" mass="30759">MRIAITGANGQLGQALQRQLGPTHDLILLGHADLELGSPACVAQLAATGADVVIHPAAYTNVDGCARDPELAFRVNGLGTQYVALACRELGAPLVYISTNEVFGGAATSPYFEYDCAAPINAYGRSKWAGEQAVRELLDRFYIVRVAWLFGGERNFVRTILRLAAERERLALVADEVGSPTYAPDVAAGIAQLIETPFYGTYHLVNSGHCSRYDFAAEIVRQAGFRTALDPIRLADYKRDSVVPPFTPLANLAAAALGIHMRPWQAALAEYIAAIQQGVLSGRSTL</sequence>
<dbReference type="PANTHER" id="PTHR10491">
    <property type="entry name" value="DTDP-4-DEHYDRORHAMNOSE REDUCTASE"/>
    <property type="match status" value="1"/>
</dbReference>
<dbReference type="InterPro" id="IPR036291">
    <property type="entry name" value="NAD(P)-bd_dom_sf"/>
</dbReference>
<name>A0A0N8PSX4_9CHLR</name>
<comment type="caution">
    <text evidence="4">The sequence shown here is derived from an EMBL/GenBank/DDBJ whole genome shotgun (WGS) entry which is preliminary data.</text>
</comment>
<dbReference type="GO" id="GO:0019305">
    <property type="term" value="P:dTDP-rhamnose biosynthetic process"/>
    <property type="evidence" value="ECO:0007669"/>
    <property type="project" value="UniProtKB-UniPathway"/>
</dbReference>
<dbReference type="Gene3D" id="3.90.25.10">
    <property type="entry name" value="UDP-galactose 4-epimerase, domain 1"/>
    <property type="match status" value="1"/>
</dbReference>
<dbReference type="CDD" id="cd05254">
    <property type="entry name" value="dTDP_HR_like_SDR_e"/>
    <property type="match status" value="1"/>
</dbReference>
<dbReference type="EC" id="1.1.1.133" evidence="2"/>
<comment type="function">
    <text evidence="2">Catalyzes the reduction of dTDP-6-deoxy-L-lyxo-4-hexulose to yield dTDP-L-rhamnose.</text>
</comment>
<gene>
    <name evidence="4" type="ORF">SE17_06755</name>
</gene>
<comment type="similarity">
    <text evidence="1 2">Belongs to the dTDP-4-dehydrorhamnose reductase family.</text>
</comment>
<accession>A0A0N8PSX4</accession>
<dbReference type="SUPFAM" id="SSF51735">
    <property type="entry name" value="NAD(P)-binding Rossmann-fold domains"/>
    <property type="match status" value="1"/>
</dbReference>
<dbReference type="PANTHER" id="PTHR10491:SF4">
    <property type="entry name" value="METHIONINE ADENOSYLTRANSFERASE 2 SUBUNIT BETA"/>
    <property type="match status" value="1"/>
</dbReference>
<dbReference type="AlphaFoldDB" id="A0A0N8PSX4"/>
<dbReference type="EMBL" id="LJCR01000147">
    <property type="protein sequence ID" value="KPV53933.1"/>
    <property type="molecule type" value="Genomic_DNA"/>
</dbReference>
<dbReference type="GO" id="GO:0008831">
    <property type="term" value="F:dTDP-4-dehydrorhamnose reductase activity"/>
    <property type="evidence" value="ECO:0007669"/>
    <property type="project" value="UniProtKB-EC"/>
</dbReference>
<feature type="domain" description="RmlD-like substrate binding" evidence="3">
    <location>
        <begin position="1"/>
        <end position="275"/>
    </location>
</feature>
<dbReference type="Proteomes" id="UP000050509">
    <property type="component" value="Unassembled WGS sequence"/>
</dbReference>
<keyword evidence="2" id="KW-0560">Oxidoreductase</keyword>
<dbReference type="InterPro" id="IPR029903">
    <property type="entry name" value="RmlD-like-bd"/>
</dbReference>
<dbReference type="GO" id="GO:0005829">
    <property type="term" value="C:cytosol"/>
    <property type="evidence" value="ECO:0007669"/>
    <property type="project" value="TreeGrafter"/>
</dbReference>
<reference evidence="4 5" key="1">
    <citation type="submission" date="2015-09" db="EMBL/GenBank/DDBJ databases">
        <title>Draft genome sequence of Kouleothrix aurantiaca JCM 19913.</title>
        <authorList>
            <person name="Hemp J."/>
        </authorList>
    </citation>
    <scope>NUCLEOTIDE SEQUENCE [LARGE SCALE GENOMIC DNA]</scope>
    <source>
        <strain evidence="4 5">COM-B</strain>
    </source>
</reference>
<evidence type="ECO:0000256" key="2">
    <source>
        <dbReference type="RuleBase" id="RU364082"/>
    </source>
</evidence>
<evidence type="ECO:0000313" key="4">
    <source>
        <dbReference type="EMBL" id="KPV53933.1"/>
    </source>
</evidence>
<dbReference type="PATRIC" id="fig|186479.3.peg.1900"/>
<proteinExistence type="inferred from homology"/>
<dbReference type="Pfam" id="PF04321">
    <property type="entry name" value="RmlD_sub_bind"/>
    <property type="match status" value="1"/>
</dbReference>
<keyword evidence="2" id="KW-0521">NADP</keyword>
<evidence type="ECO:0000313" key="5">
    <source>
        <dbReference type="Proteomes" id="UP000050509"/>
    </source>
</evidence>
<protein>
    <recommendedName>
        <fullName evidence="2">dTDP-4-dehydrorhamnose reductase</fullName>
        <ecNumber evidence="2">1.1.1.133</ecNumber>
    </recommendedName>
</protein>
<evidence type="ECO:0000259" key="3">
    <source>
        <dbReference type="Pfam" id="PF04321"/>
    </source>
</evidence>